<dbReference type="InterPro" id="IPR032859">
    <property type="entry name" value="KH_dom-like"/>
</dbReference>
<feature type="binding site" evidence="8">
    <location>
        <begin position="119"/>
        <end position="122"/>
    </location>
    <ligand>
        <name>GTP</name>
        <dbReference type="ChEBI" id="CHEBI:37565"/>
        <label>1</label>
    </ligand>
</feature>
<keyword evidence="12" id="KW-0378">Hydrolase</keyword>
<organism evidence="12 13">
    <name type="scientific">Sphingobium agri</name>
    <dbReference type="NCBI Taxonomy" id="2933566"/>
    <lineage>
        <taxon>Bacteria</taxon>
        <taxon>Pseudomonadati</taxon>
        <taxon>Pseudomonadota</taxon>
        <taxon>Alphaproteobacteria</taxon>
        <taxon>Sphingomonadales</taxon>
        <taxon>Sphingomonadaceae</taxon>
        <taxon>Sphingobium</taxon>
    </lineage>
</organism>
<feature type="domain" description="EngA-type G" evidence="11">
    <location>
        <begin position="186"/>
        <end position="369"/>
    </location>
</feature>
<feature type="binding site" evidence="8">
    <location>
        <begin position="247"/>
        <end position="251"/>
    </location>
    <ligand>
        <name>GTP</name>
        <dbReference type="ChEBI" id="CHEBI:37565"/>
        <label>2</label>
    </ligand>
</feature>
<evidence type="ECO:0000256" key="3">
    <source>
        <dbReference type="ARBA" id="ARBA00022517"/>
    </source>
</evidence>
<dbReference type="Gene3D" id="3.40.50.300">
    <property type="entry name" value="P-loop containing nucleotide triphosphate hydrolases"/>
    <property type="match status" value="2"/>
</dbReference>
<comment type="function">
    <text evidence="8 10">GTPase that plays an essential role in the late steps of ribosome biogenesis.</text>
</comment>
<evidence type="ECO:0000256" key="10">
    <source>
        <dbReference type="RuleBase" id="RU004481"/>
    </source>
</evidence>
<evidence type="ECO:0000256" key="9">
    <source>
        <dbReference type="PROSITE-ProRule" id="PRU01049"/>
    </source>
</evidence>
<proteinExistence type="inferred from homology"/>
<dbReference type="PANTHER" id="PTHR43834">
    <property type="entry name" value="GTPASE DER"/>
    <property type="match status" value="1"/>
</dbReference>
<dbReference type="CDD" id="cd01894">
    <property type="entry name" value="EngA1"/>
    <property type="match status" value="1"/>
</dbReference>
<dbReference type="InterPro" id="IPR016484">
    <property type="entry name" value="GTPase_Der"/>
</dbReference>
<reference evidence="12 13" key="1">
    <citation type="submission" date="2022-04" db="EMBL/GenBank/DDBJ databases">
        <authorList>
            <person name="Huq M.A."/>
        </authorList>
    </citation>
    <scope>NUCLEOTIDE SEQUENCE [LARGE SCALE GENOMIC DNA]</scope>
    <source>
        <strain evidence="12 13">MAH-33</strain>
    </source>
</reference>
<dbReference type="NCBIfam" id="TIGR00231">
    <property type="entry name" value="small_GTP"/>
    <property type="match status" value="2"/>
</dbReference>
<keyword evidence="6 8" id="KW-0342">GTP-binding</keyword>
<evidence type="ECO:0000259" key="11">
    <source>
        <dbReference type="PROSITE" id="PS51712"/>
    </source>
</evidence>
<dbReference type="Gene3D" id="3.30.300.20">
    <property type="match status" value="1"/>
</dbReference>
<comment type="subunit">
    <text evidence="8">Associates with the 50S ribosomal subunit.</text>
</comment>
<name>A0ABT0DV95_9SPHN</name>
<dbReference type="PIRSF" id="PIRSF006485">
    <property type="entry name" value="GTP-binding_EngA"/>
    <property type="match status" value="1"/>
</dbReference>
<dbReference type="InterPro" id="IPR015946">
    <property type="entry name" value="KH_dom-like_a/b"/>
</dbReference>
<dbReference type="PANTHER" id="PTHR43834:SF6">
    <property type="entry name" value="GTPASE DER"/>
    <property type="match status" value="1"/>
</dbReference>
<evidence type="ECO:0000256" key="5">
    <source>
        <dbReference type="ARBA" id="ARBA00022741"/>
    </source>
</evidence>
<dbReference type="InterPro" id="IPR031166">
    <property type="entry name" value="G_ENGA"/>
</dbReference>
<dbReference type="InterPro" id="IPR027417">
    <property type="entry name" value="P-loop_NTPase"/>
</dbReference>
<dbReference type="NCBIfam" id="TIGR03594">
    <property type="entry name" value="GTPase_EngA"/>
    <property type="match status" value="1"/>
</dbReference>
<evidence type="ECO:0000256" key="2">
    <source>
        <dbReference type="ARBA" id="ARBA00020953"/>
    </source>
</evidence>
<feature type="binding site" evidence="8">
    <location>
        <begin position="312"/>
        <end position="315"/>
    </location>
    <ligand>
        <name>GTP</name>
        <dbReference type="ChEBI" id="CHEBI:37565"/>
        <label>2</label>
    </ligand>
</feature>
<keyword evidence="13" id="KW-1185">Reference proteome</keyword>
<feature type="binding site" evidence="8">
    <location>
        <begin position="9"/>
        <end position="16"/>
    </location>
    <ligand>
        <name>GTP</name>
        <dbReference type="ChEBI" id="CHEBI:37565"/>
        <label>1</label>
    </ligand>
</feature>
<dbReference type="PROSITE" id="PS51712">
    <property type="entry name" value="G_ENGA"/>
    <property type="match status" value="2"/>
</dbReference>
<comment type="caution">
    <text evidence="12">The sequence shown here is derived from an EMBL/GenBank/DDBJ whole genome shotgun (WGS) entry which is preliminary data.</text>
</comment>
<dbReference type="HAMAP" id="MF_00195">
    <property type="entry name" value="GTPase_Der"/>
    <property type="match status" value="1"/>
</dbReference>
<dbReference type="SUPFAM" id="SSF52540">
    <property type="entry name" value="P-loop containing nucleoside triphosphate hydrolases"/>
    <property type="match status" value="2"/>
</dbReference>
<evidence type="ECO:0000256" key="8">
    <source>
        <dbReference type="HAMAP-Rule" id="MF_00195"/>
    </source>
</evidence>
<evidence type="ECO:0000256" key="7">
    <source>
        <dbReference type="ARBA" id="ARBA00032345"/>
    </source>
</evidence>
<evidence type="ECO:0000256" key="4">
    <source>
        <dbReference type="ARBA" id="ARBA00022737"/>
    </source>
</evidence>
<evidence type="ECO:0000256" key="6">
    <source>
        <dbReference type="ARBA" id="ARBA00023134"/>
    </source>
</evidence>
<feature type="binding site" evidence="8">
    <location>
        <begin position="192"/>
        <end position="199"/>
    </location>
    <ligand>
        <name>GTP</name>
        <dbReference type="ChEBI" id="CHEBI:37565"/>
        <label>2</label>
    </ligand>
</feature>
<feature type="binding site" evidence="8">
    <location>
        <begin position="56"/>
        <end position="60"/>
    </location>
    <ligand>
        <name>GTP</name>
        <dbReference type="ChEBI" id="CHEBI:37565"/>
        <label>1</label>
    </ligand>
</feature>
<keyword evidence="4 10" id="KW-0677">Repeat</keyword>
<evidence type="ECO:0000313" key="13">
    <source>
        <dbReference type="Proteomes" id="UP001203512"/>
    </source>
</evidence>
<dbReference type="Pfam" id="PF14714">
    <property type="entry name" value="KH_dom-like"/>
    <property type="match status" value="1"/>
</dbReference>
<comment type="similarity">
    <text evidence="1 8 9 10">Belongs to the TRAFAC class TrmE-Era-EngA-EngB-Septin-like GTPase superfamily. EngA (Der) GTPase family.</text>
</comment>
<evidence type="ECO:0000256" key="1">
    <source>
        <dbReference type="ARBA" id="ARBA00008279"/>
    </source>
</evidence>
<dbReference type="EMBL" id="JALKHS010000006">
    <property type="protein sequence ID" value="MCK0531035.1"/>
    <property type="molecule type" value="Genomic_DNA"/>
</dbReference>
<keyword evidence="5 8" id="KW-0547">Nucleotide-binding</keyword>
<protein>
    <recommendedName>
        <fullName evidence="2 8">GTPase Der</fullName>
    </recommendedName>
    <alternativeName>
        <fullName evidence="7 8">GTP-binding protein EngA</fullName>
    </alternativeName>
</protein>
<feature type="domain" description="EngA-type G" evidence="11">
    <location>
        <begin position="3"/>
        <end position="167"/>
    </location>
</feature>
<accession>A0ABT0DV95</accession>
<dbReference type="InterPro" id="IPR006073">
    <property type="entry name" value="GTP-bd"/>
</dbReference>
<keyword evidence="3 8" id="KW-0690">Ribosome biogenesis</keyword>
<gene>
    <name evidence="8 12" type="primary">der</name>
    <name evidence="12" type="ORF">MU848_05500</name>
</gene>
<dbReference type="Proteomes" id="UP001203512">
    <property type="component" value="Unassembled WGS sequence"/>
</dbReference>
<dbReference type="GO" id="GO:0016787">
    <property type="term" value="F:hydrolase activity"/>
    <property type="evidence" value="ECO:0007669"/>
    <property type="project" value="UniProtKB-KW"/>
</dbReference>
<dbReference type="RefSeq" id="WP_247230730.1">
    <property type="nucleotide sequence ID" value="NZ_JALKHS010000006.1"/>
</dbReference>
<evidence type="ECO:0000313" key="12">
    <source>
        <dbReference type="EMBL" id="MCK0531035.1"/>
    </source>
</evidence>
<dbReference type="InterPro" id="IPR005225">
    <property type="entry name" value="Small_GTP-bd"/>
</dbReference>
<dbReference type="CDD" id="cd01895">
    <property type="entry name" value="EngA2"/>
    <property type="match status" value="1"/>
</dbReference>
<sequence length="460" mass="50255">MLPTVAIVGRPNVGKSTLFNRLVGKKLALVDDQPGVTRDRREGQANLLGVDFTIIDTAGYEDEDPQTLPGRMRMQTQAAVESADVALFLMDARAGVTPLDEEIARWLREGDAPVVLVANKAEGRTGADGVMEAFSLGLGEPVPLSAEHGQGMADLFQALLPYIDREEEEDEEEAEPSEADLEAAPLKLAIVGRPNAGKSTLINRLLGENRLLTGPEAGITRDSIAVDWAWTDPRDEDADPRPVRLIDTAGMRKRAKVQDKLEKLAVSDGLNAVNFAEVVVLLLDSTRGLEAQDLRIADKVLEEGRALVVALNKWDTVENGSALYQGIKQALSDGLAQIRGVPIMTVSGATGKGLDDLIRVAFETRTAWSQRVSTGILNRWFERALEANPPPAPGGKRIKLRYITQNKTRPPTFVLFGTRLDELPESYRRYLVNGIRKELGFGAVPVRLTLRSARNPYANK</sequence>
<dbReference type="Pfam" id="PF01926">
    <property type="entry name" value="MMR_HSR1"/>
    <property type="match status" value="2"/>
</dbReference>